<dbReference type="SUPFAM" id="SSF46894">
    <property type="entry name" value="C-terminal effector domain of the bipartite response regulators"/>
    <property type="match status" value="1"/>
</dbReference>
<evidence type="ECO:0000259" key="8">
    <source>
        <dbReference type="PROSITE" id="PS50110"/>
    </source>
</evidence>
<protein>
    <submittedName>
        <fullName evidence="10">DNA-binding response regulator</fullName>
    </submittedName>
</protein>
<evidence type="ECO:0000256" key="1">
    <source>
        <dbReference type="ARBA" id="ARBA00022553"/>
    </source>
</evidence>
<evidence type="ECO:0000256" key="2">
    <source>
        <dbReference type="ARBA" id="ARBA00023012"/>
    </source>
</evidence>
<dbReference type="SMART" id="SM00448">
    <property type="entry name" value="REC"/>
    <property type="match status" value="1"/>
</dbReference>
<dbReference type="InterPro" id="IPR001789">
    <property type="entry name" value="Sig_transdc_resp-reg_receiver"/>
</dbReference>
<comment type="caution">
    <text evidence="10">The sequence shown here is derived from an EMBL/GenBank/DDBJ whole genome shotgun (WGS) entry which is preliminary data.</text>
</comment>
<dbReference type="InterPro" id="IPR001867">
    <property type="entry name" value="OmpR/PhoB-type_DNA-bd"/>
</dbReference>
<feature type="DNA-binding region" description="OmpR/PhoB-type" evidence="7">
    <location>
        <begin position="135"/>
        <end position="235"/>
    </location>
</feature>
<dbReference type="Proteomes" id="UP000616499">
    <property type="component" value="Unassembled WGS sequence"/>
</dbReference>
<name>A0ABQ2GJF2_9PSED</name>
<evidence type="ECO:0000256" key="6">
    <source>
        <dbReference type="PROSITE-ProRule" id="PRU00169"/>
    </source>
</evidence>
<proteinExistence type="predicted"/>
<feature type="modified residue" description="4-aspartylphosphate" evidence="6">
    <location>
        <position position="56"/>
    </location>
</feature>
<keyword evidence="3" id="KW-0805">Transcription regulation</keyword>
<dbReference type="Gene3D" id="1.10.10.10">
    <property type="entry name" value="Winged helix-like DNA-binding domain superfamily/Winged helix DNA-binding domain"/>
    <property type="match status" value="1"/>
</dbReference>
<evidence type="ECO:0000256" key="5">
    <source>
        <dbReference type="ARBA" id="ARBA00023163"/>
    </source>
</evidence>
<keyword evidence="1 6" id="KW-0597">Phosphoprotein</keyword>
<dbReference type="InterPro" id="IPR011006">
    <property type="entry name" value="CheY-like_superfamily"/>
</dbReference>
<dbReference type="RefSeq" id="WP_188864817.1">
    <property type="nucleotide sequence ID" value="NZ_BMNW01000002.1"/>
</dbReference>
<keyword evidence="4 7" id="KW-0238">DNA-binding</keyword>
<dbReference type="InterPro" id="IPR036388">
    <property type="entry name" value="WH-like_DNA-bd_sf"/>
</dbReference>
<reference evidence="11" key="1">
    <citation type="journal article" date="2019" name="Int. J. Syst. Evol. Microbiol.">
        <title>The Global Catalogue of Microorganisms (GCM) 10K type strain sequencing project: providing services to taxonomists for standard genome sequencing and annotation.</title>
        <authorList>
            <consortium name="The Broad Institute Genomics Platform"/>
            <consortium name="The Broad Institute Genome Sequencing Center for Infectious Disease"/>
            <person name="Wu L."/>
            <person name="Ma J."/>
        </authorList>
    </citation>
    <scope>NUCLEOTIDE SEQUENCE [LARGE SCALE GENOMIC DNA]</scope>
    <source>
        <strain evidence="11">JCM 13501</strain>
    </source>
</reference>
<keyword evidence="5" id="KW-0804">Transcription</keyword>
<dbReference type="SMART" id="SM00862">
    <property type="entry name" value="Trans_reg_C"/>
    <property type="match status" value="1"/>
</dbReference>
<dbReference type="SUPFAM" id="SSF52172">
    <property type="entry name" value="CheY-like"/>
    <property type="match status" value="1"/>
</dbReference>
<dbReference type="Gene3D" id="3.40.50.2300">
    <property type="match status" value="1"/>
</dbReference>
<dbReference type="PROSITE" id="PS50110">
    <property type="entry name" value="RESPONSE_REGULATORY"/>
    <property type="match status" value="1"/>
</dbReference>
<dbReference type="InterPro" id="IPR039420">
    <property type="entry name" value="WalR-like"/>
</dbReference>
<keyword evidence="11" id="KW-1185">Reference proteome</keyword>
<gene>
    <name evidence="10" type="ORF">GCM10009425_08170</name>
</gene>
<evidence type="ECO:0000313" key="10">
    <source>
        <dbReference type="EMBL" id="GGL99403.1"/>
    </source>
</evidence>
<dbReference type="PANTHER" id="PTHR48111">
    <property type="entry name" value="REGULATOR OF RPOS"/>
    <property type="match status" value="1"/>
</dbReference>
<evidence type="ECO:0000259" key="9">
    <source>
        <dbReference type="PROSITE" id="PS51755"/>
    </source>
</evidence>
<sequence>MTQMGKSILLVDDDQDIRELLEAYLSRAGFNVRAVADGHEFRAALKAEPADLLILDVMLPGEDGFSLCRWVRALSGSISEVPIIMLTASSDEADRVIGLELGADDYIGKPFSPRELQARIKALLRRAGFGDARSGHTLAFDEWRLDTVTHRLFHQDGEEVILSGADFTLLKLFLDHPQQILDRDTIANATRGREVMPLDRIVDMAVSRLRQRLRDTGKSPRLIRTVRGSGYLLAAQVHGQTTDVF</sequence>
<dbReference type="GO" id="GO:0003677">
    <property type="term" value="F:DNA binding"/>
    <property type="evidence" value="ECO:0007669"/>
    <property type="project" value="UniProtKB-KW"/>
</dbReference>
<feature type="domain" description="OmpR/PhoB-type" evidence="9">
    <location>
        <begin position="135"/>
        <end position="235"/>
    </location>
</feature>
<dbReference type="Pfam" id="PF00072">
    <property type="entry name" value="Response_reg"/>
    <property type="match status" value="1"/>
</dbReference>
<evidence type="ECO:0000256" key="7">
    <source>
        <dbReference type="PROSITE-ProRule" id="PRU01091"/>
    </source>
</evidence>
<dbReference type="CDD" id="cd00383">
    <property type="entry name" value="trans_reg_C"/>
    <property type="match status" value="1"/>
</dbReference>
<organism evidence="10 11">
    <name type="scientific">Pseudomonas asuensis</name>
    <dbReference type="NCBI Taxonomy" id="1825787"/>
    <lineage>
        <taxon>Bacteria</taxon>
        <taxon>Pseudomonadati</taxon>
        <taxon>Pseudomonadota</taxon>
        <taxon>Gammaproteobacteria</taxon>
        <taxon>Pseudomonadales</taxon>
        <taxon>Pseudomonadaceae</taxon>
        <taxon>Pseudomonas</taxon>
    </lineage>
</organism>
<keyword evidence="2" id="KW-0902">Two-component regulatory system</keyword>
<dbReference type="PANTHER" id="PTHR48111:SF4">
    <property type="entry name" value="DNA-BINDING DUAL TRANSCRIPTIONAL REGULATOR OMPR"/>
    <property type="match status" value="1"/>
</dbReference>
<feature type="domain" description="Response regulatory" evidence="8">
    <location>
        <begin position="7"/>
        <end position="124"/>
    </location>
</feature>
<dbReference type="Pfam" id="PF00486">
    <property type="entry name" value="Trans_reg_C"/>
    <property type="match status" value="1"/>
</dbReference>
<accession>A0ABQ2GJF2</accession>
<dbReference type="PROSITE" id="PS51755">
    <property type="entry name" value="OMPR_PHOB"/>
    <property type="match status" value="1"/>
</dbReference>
<dbReference type="InterPro" id="IPR016032">
    <property type="entry name" value="Sig_transdc_resp-reg_C-effctor"/>
</dbReference>
<dbReference type="Gene3D" id="6.10.250.690">
    <property type="match status" value="1"/>
</dbReference>
<evidence type="ECO:0000313" key="11">
    <source>
        <dbReference type="Proteomes" id="UP000616499"/>
    </source>
</evidence>
<evidence type="ECO:0000256" key="3">
    <source>
        <dbReference type="ARBA" id="ARBA00023015"/>
    </source>
</evidence>
<dbReference type="EMBL" id="BMNW01000002">
    <property type="protein sequence ID" value="GGL99403.1"/>
    <property type="molecule type" value="Genomic_DNA"/>
</dbReference>
<evidence type="ECO:0000256" key="4">
    <source>
        <dbReference type="ARBA" id="ARBA00023125"/>
    </source>
</evidence>